<dbReference type="OrthoDB" id="1452819at2"/>
<dbReference type="EMBL" id="FNEZ01000001">
    <property type="protein sequence ID" value="SDJ28722.1"/>
    <property type="molecule type" value="Genomic_DNA"/>
</dbReference>
<dbReference type="RefSeq" id="WP_091391740.1">
    <property type="nucleotide sequence ID" value="NZ_BKAI01000002.1"/>
</dbReference>
<reference evidence="1 2" key="1">
    <citation type="submission" date="2016-10" db="EMBL/GenBank/DDBJ databases">
        <authorList>
            <person name="de Groot N.N."/>
        </authorList>
    </citation>
    <scope>NUCLEOTIDE SEQUENCE [LARGE SCALE GENOMIC DNA]</scope>
    <source>
        <strain evidence="1 2">CGMCC 1.10076</strain>
    </source>
</reference>
<keyword evidence="2" id="KW-1185">Reference proteome</keyword>
<dbReference type="AlphaFoldDB" id="A0A1G8SHJ6"/>
<evidence type="ECO:0000313" key="2">
    <source>
        <dbReference type="Proteomes" id="UP000199580"/>
    </source>
</evidence>
<dbReference type="Proteomes" id="UP000199580">
    <property type="component" value="Unassembled WGS sequence"/>
</dbReference>
<accession>A0A1G8SHJ6</accession>
<gene>
    <name evidence="1" type="ORF">SAMN04487935_0561</name>
</gene>
<name>A0A1G8SHJ6_9FLAO</name>
<evidence type="ECO:0000313" key="1">
    <source>
        <dbReference type="EMBL" id="SDJ28722.1"/>
    </source>
</evidence>
<dbReference type="STRING" id="1128970.SAMN04487935_0561"/>
<proteinExistence type="predicted"/>
<protein>
    <submittedName>
        <fullName evidence="1">Uncharacterized protein</fullName>
    </submittedName>
</protein>
<organism evidence="1 2">
    <name type="scientific">Flavobacterium noncentrifugens</name>
    <dbReference type="NCBI Taxonomy" id="1128970"/>
    <lineage>
        <taxon>Bacteria</taxon>
        <taxon>Pseudomonadati</taxon>
        <taxon>Bacteroidota</taxon>
        <taxon>Flavobacteriia</taxon>
        <taxon>Flavobacteriales</taxon>
        <taxon>Flavobacteriaceae</taxon>
        <taxon>Flavobacterium</taxon>
    </lineage>
</organism>
<sequence>MEIILNELSLSNVESADIAKSLYNDLFQICNSFRKKFKTQIGIKFSESPRNYTLHDDLPFEKWLTNLKKDDRATMLSMLTREKILHEYPYYKVVVGLNAIESKSIGYAFENGELLFSFQSREMWQVLELPAIQELIDEDTDDIISNDIIVTNCFDHSSSEHYNDIIADNVRKLNSALYSSINSGNELWTNRDVLFPSLIFCDDLEVYLRTLSGIEFKNLFKRLKNYQSYFSNWLHGDFDRLAVTGNARIESTSREIKFVKELTIKCPDGNSRFFTFHCDYGDRANRMHFFPDTGTKKCYIGYLGKKIV</sequence>